<feature type="transmembrane region" description="Helical" evidence="6">
    <location>
        <begin position="305"/>
        <end position="329"/>
    </location>
</feature>
<protein>
    <submittedName>
        <fullName evidence="7">Membrane protein involved in the export of O-antigen and teichoic acid</fullName>
    </submittedName>
</protein>
<dbReference type="EMBL" id="FQYQ01000011">
    <property type="protein sequence ID" value="SHJ14504.1"/>
    <property type="molecule type" value="Genomic_DNA"/>
</dbReference>
<keyword evidence="2" id="KW-1003">Cell membrane</keyword>
<gene>
    <name evidence="7" type="ORF">SAMN02745725_01856</name>
</gene>
<dbReference type="GO" id="GO:0005886">
    <property type="term" value="C:plasma membrane"/>
    <property type="evidence" value="ECO:0007669"/>
    <property type="project" value="UniProtKB-SubCell"/>
</dbReference>
<keyword evidence="8" id="KW-1185">Reference proteome</keyword>
<feature type="transmembrane region" description="Helical" evidence="6">
    <location>
        <begin position="48"/>
        <end position="70"/>
    </location>
</feature>
<proteinExistence type="predicted"/>
<dbReference type="InterPro" id="IPR050833">
    <property type="entry name" value="Poly_Biosynth_Transport"/>
</dbReference>
<feature type="transmembrane region" description="Helical" evidence="6">
    <location>
        <begin position="224"/>
        <end position="241"/>
    </location>
</feature>
<feature type="transmembrane region" description="Helical" evidence="6">
    <location>
        <begin position="372"/>
        <end position="394"/>
    </location>
</feature>
<dbReference type="PANTHER" id="PTHR30250:SF11">
    <property type="entry name" value="O-ANTIGEN TRANSPORTER-RELATED"/>
    <property type="match status" value="1"/>
</dbReference>
<feature type="transmembrane region" description="Helical" evidence="6">
    <location>
        <begin position="16"/>
        <end position="36"/>
    </location>
</feature>
<sequence>MRMFTKLLNKLKNADFILVTLSTVACSAMSFIFSVYNKSLVSSHLLGIYQTCLLAMTYMNYAQFGVLNAYNRDYPQALGRRDMDEAGKLKNTAMTFMLLIYAAIFVVFEAWVLIYYRGSIGTESDGARYAFGYAMCPILILLKSFDDMSNATVRMNGHYNKSAIIGFVRTLLALGIGVLAINVAGYYGLYAMTLSSAALGIIMFRNDAFKGARLQFDWPYMKLMILGGLPLLINSLIWTIVQSVDKFVILGFLSTDDLGVYSVPLMGFTTMVLVPQTISQVFYIKVSHLYGAHQDEKELLDKAGYFTSITALISGAACLFVFYVMPVFVHYFMPMYTDGTAATQILVIGVAVYSTTMLYGNIFSVLKLNKSLIANSVALCIFNVIFSSGLVLFVERSINMVAIGTGLSYALYSLMLIIKLSRRFKYSFSKLLIRSWGPAVALIVPGLIIYLLLL</sequence>
<evidence type="ECO:0000256" key="4">
    <source>
        <dbReference type="ARBA" id="ARBA00022989"/>
    </source>
</evidence>
<evidence type="ECO:0000256" key="2">
    <source>
        <dbReference type="ARBA" id="ARBA00022475"/>
    </source>
</evidence>
<accession>A0A1M6GX60</accession>
<evidence type="ECO:0000256" key="6">
    <source>
        <dbReference type="SAM" id="Phobius"/>
    </source>
</evidence>
<reference evidence="7 8" key="1">
    <citation type="submission" date="2016-11" db="EMBL/GenBank/DDBJ databases">
        <authorList>
            <person name="Jaros S."/>
            <person name="Januszkiewicz K."/>
            <person name="Wedrychowicz H."/>
        </authorList>
    </citation>
    <scope>NUCLEOTIDE SEQUENCE [LARGE SCALE GENOMIC DNA]</scope>
    <source>
        <strain evidence="7 8">DSM 14809</strain>
    </source>
</reference>
<dbReference type="AlphaFoldDB" id="A0A1M6GX60"/>
<evidence type="ECO:0000256" key="5">
    <source>
        <dbReference type="ARBA" id="ARBA00023136"/>
    </source>
</evidence>
<feature type="transmembrane region" description="Helical" evidence="6">
    <location>
        <begin position="126"/>
        <end position="142"/>
    </location>
</feature>
<feature type="transmembrane region" description="Helical" evidence="6">
    <location>
        <begin position="163"/>
        <end position="181"/>
    </location>
</feature>
<evidence type="ECO:0000256" key="1">
    <source>
        <dbReference type="ARBA" id="ARBA00004651"/>
    </source>
</evidence>
<feature type="transmembrane region" description="Helical" evidence="6">
    <location>
        <begin position="91"/>
        <end position="114"/>
    </location>
</feature>
<feature type="transmembrane region" description="Helical" evidence="6">
    <location>
        <begin position="431"/>
        <end position="453"/>
    </location>
</feature>
<dbReference type="PROSITE" id="PS51257">
    <property type="entry name" value="PROKAR_LIPOPROTEIN"/>
    <property type="match status" value="1"/>
</dbReference>
<keyword evidence="3 6" id="KW-0812">Transmembrane</keyword>
<evidence type="ECO:0000313" key="8">
    <source>
        <dbReference type="Proteomes" id="UP000184185"/>
    </source>
</evidence>
<feature type="transmembrane region" description="Helical" evidence="6">
    <location>
        <begin position="187"/>
        <end position="204"/>
    </location>
</feature>
<dbReference type="Pfam" id="PF13440">
    <property type="entry name" value="Polysacc_synt_3"/>
    <property type="match status" value="1"/>
</dbReference>
<evidence type="ECO:0000313" key="7">
    <source>
        <dbReference type="EMBL" id="SHJ14504.1"/>
    </source>
</evidence>
<dbReference type="STRING" id="185007.SAMN02910350_01411"/>
<dbReference type="PANTHER" id="PTHR30250">
    <property type="entry name" value="PST FAMILY PREDICTED COLANIC ACID TRANSPORTER"/>
    <property type="match status" value="1"/>
</dbReference>
<evidence type="ECO:0000256" key="3">
    <source>
        <dbReference type="ARBA" id="ARBA00022692"/>
    </source>
</evidence>
<keyword evidence="4 6" id="KW-1133">Transmembrane helix</keyword>
<name>A0A1M6GX60_PSEXY</name>
<comment type="subcellular location">
    <subcellularLocation>
        <location evidence="1">Cell membrane</location>
        <topology evidence="1">Multi-pass membrane protein</topology>
    </subcellularLocation>
</comment>
<feature type="transmembrane region" description="Helical" evidence="6">
    <location>
        <begin position="341"/>
        <end position="360"/>
    </location>
</feature>
<dbReference type="Proteomes" id="UP000184185">
    <property type="component" value="Unassembled WGS sequence"/>
</dbReference>
<feature type="transmembrane region" description="Helical" evidence="6">
    <location>
        <begin position="400"/>
        <end position="419"/>
    </location>
</feature>
<organism evidence="7 8">
    <name type="scientific">Pseudobutyrivibrio xylanivorans DSM 14809</name>
    <dbReference type="NCBI Taxonomy" id="1123012"/>
    <lineage>
        <taxon>Bacteria</taxon>
        <taxon>Bacillati</taxon>
        <taxon>Bacillota</taxon>
        <taxon>Clostridia</taxon>
        <taxon>Lachnospirales</taxon>
        <taxon>Lachnospiraceae</taxon>
        <taxon>Pseudobutyrivibrio</taxon>
    </lineage>
</organism>
<keyword evidence="5 6" id="KW-0472">Membrane</keyword>
<feature type="transmembrane region" description="Helical" evidence="6">
    <location>
        <begin position="261"/>
        <end position="284"/>
    </location>
</feature>